<dbReference type="InterPro" id="IPR002893">
    <property type="entry name" value="Znf_MYND"/>
</dbReference>
<dbReference type="PANTHER" id="PTHR45011">
    <property type="entry name" value="DAP3-BINDING CELL DEATH ENHANCER 1"/>
    <property type="match status" value="1"/>
</dbReference>
<dbReference type="SUPFAM" id="SSF144232">
    <property type="entry name" value="HIT/MYND zinc finger-like"/>
    <property type="match status" value="1"/>
</dbReference>
<keyword evidence="3" id="KW-0862">Zinc</keyword>
<dbReference type="PROSITE" id="PS01360">
    <property type="entry name" value="ZF_MYND_1"/>
    <property type="match status" value="1"/>
</dbReference>
<evidence type="ECO:0000313" key="7">
    <source>
        <dbReference type="EMBL" id="EJK63032.1"/>
    </source>
</evidence>
<feature type="region of interest" description="Disordered" evidence="5">
    <location>
        <begin position="38"/>
        <end position="94"/>
    </location>
</feature>
<gene>
    <name evidence="7" type="ORF">THAOC_16338</name>
</gene>
<dbReference type="Gene3D" id="6.10.140.2220">
    <property type="match status" value="1"/>
</dbReference>
<proteinExistence type="predicted"/>
<feature type="domain" description="MYND-type" evidence="6">
    <location>
        <begin position="301"/>
        <end position="342"/>
    </location>
</feature>
<dbReference type="SUPFAM" id="SSF81901">
    <property type="entry name" value="HCP-like"/>
    <property type="match status" value="1"/>
</dbReference>
<feature type="region of interest" description="Disordered" evidence="5">
    <location>
        <begin position="120"/>
        <end position="283"/>
    </location>
</feature>
<organism evidence="7 8">
    <name type="scientific">Thalassiosira oceanica</name>
    <name type="common">Marine diatom</name>
    <dbReference type="NCBI Taxonomy" id="159749"/>
    <lineage>
        <taxon>Eukaryota</taxon>
        <taxon>Sar</taxon>
        <taxon>Stramenopiles</taxon>
        <taxon>Ochrophyta</taxon>
        <taxon>Bacillariophyta</taxon>
        <taxon>Coscinodiscophyceae</taxon>
        <taxon>Thalassiosirophycidae</taxon>
        <taxon>Thalassiosirales</taxon>
        <taxon>Thalassiosiraceae</taxon>
        <taxon>Thalassiosira</taxon>
    </lineage>
</organism>
<dbReference type="OrthoDB" id="193263at2759"/>
<evidence type="ECO:0000313" key="8">
    <source>
        <dbReference type="Proteomes" id="UP000266841"/>
    </source>
</evidence>
<evidence type="ECO:0000256" key="3">
    <source>
        <dbReference type="ARBA" id="ARBA00022833"/>
    </source>
</evidence>
<keyword evidence="8" id="KW-1185">Reference proteome</keyword>
<dbReference type="AlphaFoldDB" id="K0SXP2"/>
<dbReference type="PROSITE" id="PS50865">
    <property type="entry name" value="ZF_MYND_2"/>
    <property type="match status" value="1"/>
</dbReference>
<evidence type="ECO:0000256" key="4">
    <source>
        <dbReference type="PROSITE-ProRule" id="PRU00134"/>
    </source>
</evidence>
<dbReference type="Pfam" id="PF08238">
    <property type="entry name" value="Sel1"/>
    <property type="match status" value="2"/>
</dbReference>
<dbReference type="InterPro" id="IPR011990">
    <property type="entry name" value="TPR-like_helical_dom_sf"/>
</dbReference>
<keyword evidence="2 4" id="KW-0863">Zinc-finger</keyword>
<dbReference type="Proteomes" id="UP000266841">
    <property type="component" value="Unassembled WGS sequence"/>
</dbReference>
<dbReference type="Gene3D" id="1.25.40.10">
    <property type="entry name" value="Tetratricopeptide repeat domain"/>
    <property type="match status" value="1"/>
</dbReference>
<dbReference type="Pfam" id="PF01753">
    <property type="entry name" value="zf-MYND"/>
    <property type="match status" value="1"/>
</dbReference>
<name>K0SXP2_THAOC</name>
<dbReference type="EMBL" id="AGNL01018476">
    <property type="protein sequence ID" value="EJK63032.1"/>
    <property type="molecule type" value="Genomic_DNA"/>
</dbReference>
<reference evidence="7 8" key="1">
    <citation type="journal article" date="2012" name="Genome Biol.">
        <title>Genome and low-iron response of an oceanic diatom adapted to chronic iron limitation.</title>
        <authorList>
            <person name="Lommer M."/>
            <person name="Specht M."/>
            <person name="Roy A.S."/>
            <person name="Kraemer L."/>
            <person name="Andreson R."/>
            <person name="Gutowska M.A."/>
            <person name="Wolf J."/>
            <person name="Bergner S.V."/>
            <person name="Schilhabel M.B."/>
            <person name="Klostermeier U.C."/>
            <person name="Beiko R.G."/>
            <person name="Rosenstiel P."/>
            <person name="Hippler M."/>
            <person name="Laroche J."/>
        </authorList>
    </citation>
    <scope>NUCLEOTIDE SEQUENCE [LARGE SCALE GENOMIC DNA]</scope>
    <source>
        <strain evidence="7 8">CCMP1005</strain>
    </source>
</reference>
<dbReference type="SMART" id="SM00671">
    <property type="entry name" value="SEL1"/>
    <property type="match status" value="2"/>
</dbReference>
<dbReference type="InterPro" id="IPR006597">
    <property type="entry name" value="Sel1-like"/>
</dbReference>
<evidence type="ECO:0000256" key="1">
    <source>
        <dbReference type="ARBA" id="ARBA00022723"/>
    </source>
</evidence>
<evidence type="ECO:0000259" key="6">
    <source>
        <dbReference type="PROSITE" id="PS50865"/>
    </source>
</evidence>
<protein>
    <recommendedName>
        <fullName evidence="6">MYND-type domain-containing protein</fullName>
    </recommendedName>
</protein>
<sequence>MTANLRRPDSQICLAALSAGDRGFELLPVSSAAVRPFEGRTGRYRDDSARPTANHLPPQLSAPGSPPRGPTGPASGPGWSGGDGGGTGASDLELGDEPLVGVQIQPTVLVAKALARLPQGHRGVPGGQRQPQHPPVLDRCSPWPSVSLARPACPTHPASEERRRSKLGTSLRRDRGESQWPVDGGTNTPPAARRHHKPRLPTSQPTGGAAYSGTPGSVADRPEASTLPGPQSGGGPTASSPLDGRASLGEVTEACHQPRRRPSLAVSEHPLPEEGHPHHLQSPMSCVPIGEPVVDDGNEVCANCGKQGSDTVKLKSCTACRLVKYCSVDCQKAHRKLHKKACKQRAAELKDEQLYSQGHERPEGDFCSICTLPIPMPMGKHSGFNVCCMKRICDGCDIAAQKRGMLGCAFCRTRYPGNDADVLAMIQARVAKKDPDAINRLGQRYFHGDLGLQKDMRKGVEMYTEAAELGSIEAFCNLGLAHVTGRGVEQDEAKGIHFWEKAAMRGDVESRHNLGCNEMKKNNHGRAVRHWLISAKMGYEASLESIKEMFMAGHTTKEQYAEALKGYQDAVEGTKSHDRDEANRFFALWDARKQWPTRSE</sequence>
<comment type="caution">
    <text evidence="7">The sequence shown here is derived from an EMBL/GenBank/DDBJ whole genome shotgun (WGS) entry which is preliminary data.</text>
</comment>
<keyword evidence="1" id="KW-0479">Metal-binding</keyword>
<feature type="compositionally biased region" description="Basic and acidic residues" evidence="5">
    <location>
        <begin position="38"/>
        <end position="49"/>
    </location>
</feature>
<accession>K0SXP2</accession>
<feature type="compositionally biased region" description="Gly residues" evidence="5">
    <location>
        <begin position="78"/>
        <end position="88"/>
    </location>
</feature>
<dbReference type="eggNOG" id="ENOG502RZ2E">
    <property type="taxonomic scope" value="Eukaryota"/>
</dbReference>
<dbReference type="PANTHER" id="PTHR45011:SF1">
    <property type="entry name" value="DAP3-BINDING CELL DEATH ENHANCER 1"/>
    <property type="match status" value="1"/>
</dbReference>
<dbReference type="GO" id="GO:0008270">
    <property type="term" value="F:zinc ion binding"/>
    <property type="evidence" value="ECO:0007669"/>
    <property type="project" value="UniProtKB-KW"/>
</dbReference>
<dbReference type="InterPro" id="IPR052748">
    <property type="entry name" value="ISR_Activator"/>
</dbReference>
<evidence type="ECO:0000256" key="5">
    <source>
        <dbReference type="SAM" id="MobiDB-lite"/>
    </source>
</evidence>
<evidence type="ECO:0000256" key="2">
    <source>
        <dbReference type="ARBA" id="ARBA00022771"/>
    </source>
</evidence>